<dbReference type="Gene3D" id="3.40.50.720">
    <property type="entry name" value="NAD(P)-binding Rossmann-like Domain"/>
    <property type="match status" value="1"/>
</dbReference>
<dbReference type="PROSITE" id="PS00061">
    <property type="entry name" value="ADH_SHORT"/>
    <property type="match status" value="1"/>
</dbReference>
<dbReference type="InterPro" id="IPR020904">
    <property type="entry name" value="Sc_DH/Rdtase_CS"/>
</dbReference>
<evidence type="ECO:0000256" key="1">
    <source>
        <dbReference type="ARBA" id="ARBA00006484"/>
    </source>
</evidence>
<dbReference type="Pfam" id="PF13561">
    <property type="entry name" value="adh_short_C2"/>
    <property type="match status" value="1"/>
</dbReference>
<dbReference type="SUPFAM" id="SSF51735">
    <property type="entry name" value="NAD(P)-binding Rossmann-fold domains"/>
    <property type="match status" value="1"/>
</dbReference>
<protein>
    <submittedName>
        <fullName evidence="3">Oxidoreductase</fullName>
    </submittedName>
</protein>
<dbReference type="RefSeq" id="WP_083014959.1">
    <property type="nucleotide sequence ID" value="NZ_AP022584.1"/>
</dbReference>
<evidence type="ECO:0000256" key="2">
    <source>
        <dbReference type="SAM" id="MobiDB-lite"/>
    </source>
</evidence>
<keyword evidence="4" id="KW-1185">Reference proteome</keyword>
<dbReference type="PANTHER" id="PTHR42760">
    <property type="entry name" value="SHORT-CHAIN DEHYDROGENASES/REDUCTASES FAMILY MEMBER"/>
    <property type="match status" value="1"/>
</dbReference>
<proteinExistence type="inferred from homology"/>
<dbReference type="InterPro" id="IPR036291">
    <property type="entry name" value="NAD(P)-bd_dom_sf"/>
</dbReference>
<dbReference type="Proteomes" id="UP000466831">
    <property type="component" value="Chromosome"/>
</dbReference>
<dbReference type="InterPro" id="IPR002347">
    <property type="entry name" value="SDR_fam"/>
</dbReference>
<name>A0ABN6A0Y2_9MYCO</name>
<dbReference type="PRINTS" id="PR00080">
    <property type="entry name" value="SDRFAMILY"/>
</dbReference>
<evidence type="ECO:0000313" key="3">
    <source>
        <dbReference type="EMBL" id="BBY13608.1"/>
    </source>
</evidence>
<evidence type="ECO:0000313" key="4">
    <source>
        <dbReference type="Proteomes" id="UP000466831"/>
    </source>
</evidence>
<sequence>MAIDPSNILLTGRVAVVTGGGAGIGRGIAAGMAAFGARVAIWERDPQTCAQAAESIGGLGIVTDVRDSGQVDTALERTIADLGTPTILVNNAGGVFSSPLLDTSENGWDALYRANLRHVLLCSQRIARKLVAEGLPGSIISLTSIEGVRAAPGYAAYAAAKAGVINYTKTAALELAPHGIRVNAIAPDITLTEGLAQLGGEAATSAMRDMVPLGRPGHVDEIASAAVFLASDMAAYLTGQTLHIDGGTQASSGWYHDPQTGEYRLGPSGHSI</sequence>
<organism evidence="3 4">
    <name type="scientific">Mycobacterium marseillense</name>
    <dbReference type="NCBI Taxonomy" id="701042"/>
    <lineage>
        <taxon>Bacteria</taxon>
        <taxon>Bacillati</taxon>
        <taxon>Actinomycetota</taxon>
        <taxon>Actinomycetes</taxon>
        <taxon>Mycobacteriales</taxon>
        <taxon>Mycobacteriaceae</taxon>
        <taxon>Mycobacterium</taxon>
        <taxon>Mycobacterium avium complex (MAC)</taxon>
    </lineage>
</organism>
<dbReference type="PANTHER" id="PTHR42760:SF40">
    <property type="entry name" value="3-OXOACYL-[ACYL-CARRIER-PROTEIN] REDUCTASE, CHLOROPLASTIC"/>
    <property type="match status" value="1"/>
</dbReference>
<dbReference type="EMBL" id="AP022584">
    <property type="protein sequence ID" value="BBY13608.1"/>
    <property type="molecule type" value="Genomic_DNA"/>
</dbReference>
<gene>
    <name evidence="3" type="ORF">MMARJ_43480</name>
</gene>
<accession>A0ABN6A0Y2</accession>
<feature type="region of interest" description="Disordered" evidence="2">
    <location>
        <begin position="253"/>
        <end position="272"/>
    </location>
</feature>
<dbReference type="PRINTS" id="PR00081">
    <property type="entry name" value="GDHRDH"/>
</dbReference>
<comment type="similarity">
    <text evidence="1">Belongs to the short-chain dehydrogenases/reductases (SDR) family.</text>
</comment>
<reference evidence="3 4" key="1">
    <citation type="journal article" date="2019" name="Emerg. Microbes Infect.">
        <title>Comprehensive subspecies identification of 175 nontuberculous mycobacteria species based on 7547 genomic profiles.</title>
        <authorList>
            <person name="Matsumoto Y."/>
            <person name="Kinjo T."/>
            <person name="Motooka D."/>
            <person name="Nabeya D."/>
            <person name="Jung N."/>
            <person name="Uechi K."/>
            <person name="Horii T."/>
            <person name="Iida T."/>
            <person name="Fujita J."/>
            <person name="Nakamura S."/>
        </authorList>
    </citation>
    <scope>NUCLEOTIDE SEQUENCE [LARGE SCALE GENOMIC DNA]</scope>
    <source>
        <strain evidence="3 4">JCM 17324</strain>
    </source>
</reference>